<gene>
    <name evidence="2" type="ORF">RYX45_20910</name>
</gene>
<evidence type="ECO:0000256" key="1">
    <source>
        <dbReference type="SAM" id="Phobius"/>
    </source>
</evidence>
<keyword evidence="1" id="KW-0812">Transmembrane</keyword>
<dbReference type="PANTHER" id="PTHR46795">
    <property type="entry name" value="ABC TRANSPORTER PERMEASE-RELATED-RELATED"/>
    <property type="match status" value="1"/>
</dbReference>
<name>A0AAJ2U567_ALKPS</name>
<dbReference type="EMBL" id="JAWJAY010000273">
    <property type="protein sequence ID" value="MDV2887637.1"/>
    <property type="molecule type" value="Genomic_DNA"/>
</dbReference>
<protein>
    <submittedName>
        <fullName evidence="2">Bacitracin ABC transporter permease</fullName>
    </submittedName>
</protein>
<keyword evidence="1" id="KW-0472">Membrane</keyword>
<feature type="non-terminal residue" evidence="2">
    <location>
        <position position="1"/>
    </location>
</feature>
<feature type="transmembrane region" description="Helical" evidence="1">
    <location>
        <begin position="61"/>
        <end position="80"/>
    </location>
</feature>
<feature type="transmembrane region" description="Helical" evidence="1">
    <location>
        <begin position="27"/>
        <end position="46"/>
    </location>
</feature>
<evidence type="ECO:0000313" key="3">
    <source>
        <dbReference type="Proteomes" id="UP001285636"/>
    </source>
</evidence>
<dbReference type="InterPro" id="IPR052536">
    <property type="entry name" value="ABC-4_Integral_Memb_Prot"/>
</dbReference>
<evidence type="ECO:0000313" key="2">
    <source>
        <dbReference type="EMBL" id="MDV2887637.1"/>
    </source>
</evidence>
<proteinExistence type="predicted"/>
<dbReference type="AlphaFoldDB" id="A0AAJ2U567"/>
<keyword evidence="1" id="KW-1133">Transmembrane helix</keyword>
<dbReference type="PANTHER" id="PTHR46795:SF3">
    <property type="entry name" value="ABC TRANSPORTER PERMEASE"/>
    <property type="match status" value="1"/>
</dbReference>
<accession>A0AAJ2U567</accession>
<feature type="non-terminal residue" evidence="2">
    <location>
        <position position="109"/>
    </location>
</feature>
<dbReference type="Proteomes" id="UP001285636">
    <property type="component" value="Unassembled WGS sequence"/>
</dbReference>
<sequence length="109" mass="12228">LFIKRQSILALFRIVSSTETTVKKLSIWEIVIGAVGIIMILSGYYISSKLFGGDFTTINELFLAMIFILGSVILGTYLFYKGSISFIFNIIRKKKDGYLTIKEVLSLSS</sequence>
<reference evidence="2" key="1">
    <citation type="submission" date="2023-10" db="EMBL/GenBank/DDBJ databases">
        <title>Screening of Alkalihalophilus pseudofirmusBZ-TG-HK211 and Its Alleviation of Salt Stress on Rapeseed Growth.</title>
        <authorList>
            <person name="Zhao B."/>
            <person name="Guo T."/>
        </authorList>
    </citation>
    <scope>NUCLEOTIDE SEQUENCE</scope>
    <source>
        <strain evidence="2">BZ-TG-HK211</strain>
    </source>
</reference>
<comment type="caution">
    <text evidence="2">The sequence shown here is derived from an EMBL/GenBank/DDBJ whole genome shotgun (WGS) entry which is preliminary data.</text>
</comment>
<organism evidence="2 3">
    <name type="scientific">Alkalihalophilus pseudofirmus</name>
    <name type="common">Bacillus pseudofirmus</name>
    <dbReference type="NCBI Taxonomy" id="79885"/>
    <lineage>
        <taxon>Bacteria</taxon>
        <taxon>Bacillati</taxon>
        <taxon>Bacillota</taxon>
        <taxon>Bacilli</taxon>
        <taxon>Bacillales</taxon>
        <taxon>Bacillaceae</taxon>
        <taxon>Alkalihalophilus</taxon>
    </lineage>
</organism>